<proteinExistence type="predicted"/>
<protein>
    <recommendedName>
        <fullName evidence="3">Retrotransposon gag domain-containing protein</fullName>
    </recommendedName>
</protein>
<reference evidence="1" key="2">
    <citation type="submission" date="2022-01" db="EMBL/GenBank/DDBJ databases">
        <authorList>
            <person name="Yamashiro T."/>
            <person name="Shiraishi A."/>
            <person name="Satake H."/>
            <person name="Nakayama K."/>
        </authorList>
    </citation>
    <scope>NUCLEOTIDE SEQUENCE</scope>
</reference>
<dbReference type="InterPro" id="IPR043502">
    <property type="entry name" value="DNA/RNA_pol_sf"/>
</dbReference>
<accession>A0ABQ5GW61</accession>
<gene>
    <name evidence="1" type="ORF">Tco_1054218</name>
</gene>
<organism evidence="1 2">
    <name type="scientific">Tanacetum coccineum</name>
    <dbReference type="NCBI Taxonomy" id="301880"/>
    <lineage>
        <taxon>Eukaryota</taxon>
        <taxon>Viridiplantae</taxon>
        <taxon>Streptophyta</taxon>
        <taxon>Embryophyta</taxon>
        <taxon>Tracheophyta</taxon>
        <taxon>Spermatophyta</taxon>
        <taxon>Magnoliopsida</taxon>
        <taxon>eudicotyledons</taxon>
        <taxon>Gunneridae</taxon>
        <taxon>Pentapetalae</taxon>
        <taxon>asterids</taxon>
        <taxon>campanulids</taxon>
        <taxon>Asterales</taxon>
        <taxon>Asteraceae</taxon>
        <taxon>Asteroideae</taxon>
        <taxon>Anthemideae</taxon>
        <taxon>Anthemidinae</taxon>
        <taxon>Tanacetum</taxon>
    </lineage>
</organism>
<reference evidence="1" key="1">
    <citation type="journal article" date="2022" name="Int. J. Mol. Sci.">
        <title>Draft Genome of Tanacetum Coccineum: Genomic Comparison of Closely Related Tanacetum-Family Plants.</title>
        <authorList>
            <person name="Yamashiro T."/>
            <person name="Shiraishi A."/>
            <person name="Nakayama K."/>
            <person name="Satake H."/>
        </authorList>
    </citation>
    <scope>NUCLEOTIDE SEQUENCE</scope>
</reference>
<comment type="caution">
    <text evidence="1">The sequence shown here is derived from an EMBL/GenBank/DDBJ whole genome shotgun (WGS) entry which is preliminary data.</text>
</comment>
<evidence type="ECO:0008006" key="3">
    <source>
        <dbReference type="Google" id="ProtNLM"/>
    </source>
</evidence>
<sequence length="233" mass="27137">MVDLIHVPGVDSHQLRMKVFPLSFTDDAKQWWINEGEGKITVWEELVEKFFCKFYPDSYDGEEEMLDEGDNWGIDPLKFISRVNSSFDKHMKIDGRTKKVLIFATHQRFRVFQNLNWLSTSKGSKQEKKVVVFGAWEQKEVASITKVFAVVPELVVNAEFISKRLSNYVRSSKKRYVDAKAGQTLAGFSHSILTRFGVAFRIFEKKFSANLPSFWYVHRMKNFDALNEWVESS</sequence>
<dbReference type="EMBL" id="BQNB010018938">
    <property type="protein sequence ID" value="GJT79876.1"/>
    <property type="molecule type" value="Genomic_DNA"/>
</dbReference>
<evidence type="ECO:0000313" key="1">
    <source>
        <dbReference type="EMBL" id="GJT79876.1"/>
    </source>
</evidence>
<name>A0ABQ5GW61_9ASTR</name>
<evidence type="ECO:0000313" key="2">
    <source>
        <dbReference type="Proteomes" id="UP001151760"/>
    </source>
</evidence>
<dbReference type="Proteomes" id="UP001151760">
    <property type="component" value="Unassembled WGS sequence"/>
</dbReference>
<keyword evidence="2" id="KW-1185">Reference proteome</keyword>
<dbReference type="SUPFAM" id="SSF56672">
    <property type="entry name" value="DNA/RNA polymerases"/>
    <property type="match status" value="1"/>
</dbReference>